<dbReference type="EnsemblProtists" id="EKX53987">
    <property type="protein sequence ID" value="EKX53987"/>
    <property type="gene ID" value="GUITHDRAFT_132416"/>
</dbReference>
<evidence type="ECO:0000313" key="5">
    <source>
        <dbReference type="Proteomes" id="UP000011087"/>
    </source>
</evidence>
<feature type="region of interest" description="Disordered" evidence="1">
    <location>
        <begin position="346"/>
        <end position="434"/>
    </location>
</feature>
<feature type="transmembrane region" description="Helical" evidence="2">
    <location>
        <begin position="119"/>
        <end position="137"/>
    </location>
</feature>
<dbReference type="KEGG" id="gtt:GUITHDRAFT_132416"/>
<proteinExistence type="predicted"/>
<evidence type="ECO:0000313" key="4">
    <source>
        <dbReference type="EnsemblProtists" id="EKX53987"/>
    </source>
</evidence>
<keyword evidence="2" id="KW-0472">Membrane</keyword>
<evidence type="ECO:0000256" key="1">
    <source>
        <dbReference type="SAM" id="MobiDB-lite"/>
    </source>
</evidence>
<evidence type="ECO:0000256" key="2">
    <source>
        <dbReference type="SAM" id="Phobius"/>
    </source>
</evidence>
<reference evidence="5" key="2">
    <citation type="submission" date="2012-11" db="EMBL/GenBank/DDBJ databases">
        <authorList>
            <person name="Kuo A."/>
            <person name="Curtis B.A."/>
            <person name="Tanifuji G."/>
            <person name="Burki F."/>
            <person name="Gruber A."/>
            <person name="Irimia M."/>
            <person name="Maruyama S."/>
            <person name="Arias M.C."/>
            <person name="Ball S.G."/>
            <person name="Gile G.H."/>
            <person name="Hirakawa Y."/>
            <person name="Hopkins J.F."/>
            <person name="Rensing S.A."/>
            <person name="Schmutz J."/>
            <person name="Symeonidi A."/>
            <person name="Elias M."/>
            <person name="Eveleigh R.J."/>
            <person name="Herman E.K."/>
            <person name="Klute M.J."/>
            <person name="Nakayama T."/>
            <person name="Obornik M."/>
            <person name="Reyes-Prieto A."/>
            <person name="Armbrust E.V."/>
            <person name="Aves S.J."/>
            <person name="Beiko R.G."/>
            <person name="Coutinho P."/>
            <person name="Dacks J.B."/>
            <person name="Durnford D.G."/>
            <person name="Fast N.M."/>
            <person name="Green B.R."/>
            <person name="Grisdale C."/>
            <person name="Hempe F."/>
            <person name="Henrissat B."/>
            <person name="Hoppner M.P."/>
            <person name="Ishida K.-I."/>
            <person name="Kim E."/>
            <person name="Koreny L."/>
            <person name="Kroth P.G."/>
            <person name="Liu Y."/>
            <person name="Malik S.-B."/>
            <person name="Maier U.G."/>
            <person name="McRose D."/>
            <person name="Mock T."/>
            <person name="Neilson J.A."/>
            <person name="Onodera N.T."/>
            <person name="Poole A.M."/>
            <person name="Pritham E.J."/>
            <person name="Richards T.A."/>
            <person name="Rocap G."/>
            <person name="Roy S.W."/>
            <person name="Sarai C."/>
            <person name="Schaack S."/>
            <person name="Shirato S."/>
            <person name="Slamovits C.H."/>
            <person name="Spencer D.F."/>
            <person name="Suzuki S."/>
            <person name="Worden A.Z."/>
            <person name="Zauner S."/>
            <person name="Barry K."/>
            <person name="Bell C."/>
            <person name="Bharti A.K."/>
            <person name="Crow J.A."/>
            <person name="Grimwood J."/>
            <person name="Kramer R."/>
            <person name="Lindquist E."/>
            <person name="Lucas S."/>
            <person name="Salamov A."/>
            <person name="McFadden G.I."/>
            <person name="Lane C.E."/>
            <person name="Keeling P.J."/>
            <person name="Gray M.W."/>
            <person name="Grigoriev I.V."/>
            <person name="Archibald J.M."/>
        </authorList>
    </citation>
    <scope>NUCLEOTIDE SEQUENCE</scope>
    <source>
        <strain evidence="5">CCMP2712</strain>
    </source>
</reference>
<dbReference type="Proteomes" id="UP000011087">
    <property type="component" value="Unassembled WGS sequence"/>
</dbReference>
<feature type="transmembrane region" description="Helical" evidence="2">
    <location>
        <begin position="6"/>
        <end position="23"/>
    </location>
</feature>
<dbReference type="RefSeq" id="XP_005840967.1">
    <property type="nucleotide sequence ID" value="XM_005840910.1"/>
</dbReference>
<sequence>MVSGGLLYLSLSFLSGAIVSFSVDSRPRVTWLMSLRDKMLVDGLTVQKSVREQSEIVWDLDKPAQNTKSLRNKLWYARHTNSSLNSHGLNRTSSRSTSGGIDSLLHFDDPRRRSSPMTIAADVINFMFVLPLLYLVFRRSLRLQPPSPSGFSNAPVTKGLVGYCAMSMIYVALSGADTGLSIDVWKLGIGRMLINLMSFVLYFPSWWQSLCGIFLFYRFRQFERHWGASKISSLLSIALVVLGRDGFLQEVACGPYGILIMGFRLSDKSLTYLVALHLLLFRVPGTLAASVTGIVSEKEGREGMRNDLVTDSRMVVQQRGVWPTKMEDSSSNHQICESGLPPTLGASGSLYSSSSPPMLSDPLRSQRNPVASHPQVGGAGSWRERRQRQLQQRRQDAEEEPLDRSAGTRDRWAPPSMQHGGLDEIEEAPVNGEL</sequence>
<dbReference type="HOGENOM" id="CLU_632319_0_0_1"/>
<dbReference type="AlphaFoldDB" id="L1K038"/>
<keyword evidence="2" id="KW-0812">Transmembrane</keyword>
<organism evidence="3">
    <name type="scientific">Guillardia theta (strain CCMP2712)</name>
    <name type="common">Cryptophyte</name>
    <dbReference type="NCBI Taxonomy" id="905079"/>
    <lineage>
        <taxon>Eukaryota</taxon>
        <taxon>Cryptophyceae</taxon>
        <taxon>Pyrenomonadales</taxon>
        <taxon>Geminigeraceae</taxon>
        <taxon>Guillardia</taxon>
    </lineage>
</organism>
<evidence type="ECO:0008006" key="6">
    <source>
        <dbReference type="Google" id="ProtNLM"/>
    </source>
</evidence>
<name>L1K038_GUITC</name>
<evidence type="ECO:0000313" key="3">
    <source>
        <dbReference type="EMBL" id="EKX53987.1"/>
    </source>
</evidence>
<protein>
    <recommendedName>
        <fullName evidence="6">Derlin</fullName>
    </recommendedName>
</protein>
<reference evidence="4" key="3">
    <citation type="submission" date="2016-03" db="UniProtKB">
        <authorList>
            <consortium name="EnsemblProtists"/>
        </authorList>
    </citation>
    <scope>IDENTIFICATION</scope>
</reference>
<keyword evidence="5" id="KW-1185">Reference proteome</keyword>
<dbReference type="eggNOG" id="KOG4463">
    <property type="taxonomic scope" value="Eukaryota"/>
</dbReference>
<dbReference type="OrthoDB" id="272778at2759"/>
<dbReference type="GeneID" id="17310956"/>
<dbReference type="PaxDb" id="55529-EKX53987"/>
<dbReference type="EMBL" id="JH992968">
    <property type="protein sequence ID" value="EKX53987.1"/>
    <property type="molecule type" value="Genomic_DNA"/>
</dbReference>
<feature type="compositionally biased region" description="Low complexity" evidence="1">
    <location>
        <begin position="347"/>
        <end position="365"/>
    </location>
</feature>
<feature type="compositionally biased region" description="Basic and acidic residues" evidence="1">
    <location>
        <begin position="402"/>
        <end position="412"/>
    </location>
</feature>
<reference evidence="3 5" key="1">
    <citation type="journal article" date="2012" name="Nature">
        <title>Algal genomes reveal evolutionary mosaicism and the fate of nucleomorphs.</title>
        <authorList>
            <consortium name="DOE Joint Genome Institute"/>
            <person name="Curtis B.A."/>
            <person name="Tanifuji G."/>
            <person name="Burki F."/>
            <person name="Gruber A."/>
            <person name="Irimia M."/>
            <person name="Maruyama S."/>
            <person name="Arias M.C."/>
            <person name="Ball S.G."/>
            <person name="Gile G.H."/>
            <person name="Hirakawa Y."/>
            <person name="Hopkins J.F."/>
            <person name="Kuo A."/>
            <person name="Rensing S.A."/>
            <person name="Schmutz J."/>
            <person name="Symeonidi A."/>
            <person name="Elias M."/>
            <person name="Eveleigh R.J."/>
            <person name="Herman E.K."/>
            <person name="Klute M.J."/>
            <person name="Nakayama T."/>
            <person name="Obornik M."/>
            <person name="Reyes-Prieto A."/>
            <person name="Armbrust E.V."/>
            <person name="Aves S.J."/>
            <person name="Beiko R.G."/>
            <person name="Coutinho P."/>
            <person name="Dacks J.B."/>
            <person name="Durnford D.G."/>
            <person name="Fast N.M."/>
            <person name="Green B.R."/>
            <person name="Grisdale C.J."/>
            <person name="Hempel F."/>
            <person name="Henrissat B."/>
            <person name="Hoppner M.P."/>
            <person name="Ishida K."/>
            <person name="Kim E."/>
            <person name="Koreny L."/>
            <person name="Kroth P.G."/>
            <person name="Liu Y."/>
            <person name="Malik S.B."/>
            <person name="Maier U.G."/>
            <person name="McRose D."/>
            <person name="Mock T."/>
            <person name="Neilson J.A."/>
            <person name="Onodera N.T."/>
            <person name="Poole A.M."/>
            <person name="Pritham E.J."/>
            <person name="Richards T.A."/>
            <person name="Rocap G."/>
            <person name="Roy S.W."/>
            <person name="Sarai C."/>
            <person name="Schaack S."/>
            <person name="Shirato S."/>
            <person name="Slamovits C.H."/>
            <person name="Spencer D.F."/>
            <person name="Suzuki S."/>
            <person name="Worden A.Z."/>
            <person name="Zauner S."/>
            <person name="Barry K."/>
            <person name="Bell C."/>
            <person name="Bharti A.K."/>
            <person name="Crow J.A."/>
            <person name="Grimwood J."/>
            <person name="Kramer R."/>
            <person name="Lindquist E."/>
            <person name="Lucas S."/>
            <person name="Salamov A."/>
            <person name="McFadden G.I."/>
            <person name="Lane C.E."/>
            <person name="Keeling P.J."/>
            <person name="Gray M.W."/>
            <person name="Grigoriev I.V."/>
            <person name="Archibald J.M."/>
        </authorList>
    </citation>
    <scope>NUCLEOTIDE SEQUENCE</scope>
    <source>
        <strain evidence="3 5">CCMP2712</strain>
    </source>
</reference>
<feature type="transmembrane region" description="Helical" evidence="2">
    <location>
        <begin position="192"/>
        <end position="217"/>
    </location>
</feature>
<gene>
    <name evidence="3" type="ORF">GUITHDRAFT_132416</name>
</gene>
<accession>L1K038</accession>
<feature type="transmembrane region" description="Helical" evidence="2">
    <location>
        <begin position="160"/>
        <end position="180"/>
    </location>
</feature>
<keyword evidence="2" id="KW-1133">Transmembrane helix</keyword>
<dbReference type="STRING" id="905079.L1K038"/>